<feature type="region of interest" description="Disordered" evidence="1">
    <location>
        <begin position="1"/>
        <end position="23"/>
    </location>
</feature>
<sequence>MAKEVPVPTLSQNSTVNGSERRRRIGTSIRFGTRCLSSSYRTLITWSLRSWKSRSSMTRGSAMAAAVKTTSLGG</sequence>
<accession>A0A2P2P2G8</accession>
<proteinExistence type="predicted"/>
<organism evidence="2">
    <name type="scientific">Rhizophora mucronata</name>
    <name type="common">Asiatic mangrove</name>
    <dbReference type="NCBI Taxonomy" id="61149"/>
    <lineage>
        <taxon>Eukaryota</taxon>
        <taxon>Viridiplantae</taxon>
        <taxon>Streptophyta</taxon>
        <taxon>Embryophyta</taxon>
        <taxon>Tracheophyta</taxon>
        <taxon>Spermatophyta</taxon>
        <taxon>Magnoliopsida</taxon>
        <taxon>eudicotyledons</taxon>
        <taxon>Gunneridae</taxon>
        <taxon>Pentapetalae</taxon>
        <taxon>rosids</taxon>
        <taxon>fabids</taxon>
        <taxon>Malpighiales</taxon>
        <taxon>Rhizophoraceae</taxon>
        <taxon>Rhizophora</taxon>
    </lineage>
</organism>
<dbReference type="AlphaFoldDB" id="A0A2P2P2G8"/>
<evidence type="ECO:0000313" key="2">
    <source>
        <dbReference type="EMBL" id="MBX48833.1"/>
    </source>
</evidence>
<evidence type="ECO:0000256" key="1">
    <source>
        <dbReference type="SAM" id="MobiDB-lite"/>
    </source>
</evidence>
<protein>
    <submittedName>
        <fullName evidence="2">Protein QUIRKY-like</fullName>
    </submittedName>
</protein>
<reference evidence="2" key="1">
    <citation type="submission" date="2018-02" db="EMBL/GenBank/DDBJ databases">
        <title>Rhizophora mucronata_Transcriptome.</title>
        <authorList>
            <person name="Meera S.P."/>
            <person name="Sreeshan A."/>
            <person name="Augustine A."/>
        </authorList>
    </citation>
    <scope>NUCLEOTIDE SEQUENCE</scope>
    <source>
        <tissue evidence="2">Leaf</tissue>
    </source>
</reference>
<name>A0A2P2P2G8_RHIMU</name>
<dbReference type="EMBL" id="GGEC01068349">
    <property type="protein sequence ID" value="MBX48833.1"/>
    <property type="molecule type" value="Transcribed_RNA"/>
</dbReference>
<feature type="compositionally biased region" description="Polar residues" evidence="1">
    <location>
        <begin position="9"/>
        <end position="18"/>
    </location>
</feature>